<keyword evidence="19" id="KW-1185">Reference proteome</keyword>
<protein>
    <recommendedName>
        <fullName evidence="3">histidine kinase</fullName>
        <ecNumber evidence="3">2.7.13.3</ecNumber>
    </recommendedName>
</protein>
<dbReference type="EC" id="2.7.13.3" evidence="3"/>
<dbReference type="Pfam" id="PF00512">
    <property type="entry name" value="HisKA"/>
    <property type="match status" value="1"/>
</dbReference>
<evidence type="ECO:0000256" key="13">
    <source>
        <dbReference type="ARBA" id="ARBA00023012"/>
    </source>
</evidence>
<feature type="transmembrane region" description="Helical" evidence="15">
    <location>
        <begin position="160"/>
        <end position="179"/>
    </location>
</feature>
<evidence type="ECO:0000256" key="7">
    <source>
        <dbReference type="ARBA" id="ARBA00022679"/>
    </source>
</evidence>
<keyword evidence="5" id="KW-0997">Cell inner membrane</keyword>
<dbReference type="SMART" id="SM00387">
    <property type="entry name" value="HATPase_c"/>
    <property type="match status" value="1"/>
</dbReference>
<evidence type="ECO:0000256" key="2">
    <source>
        <dbReference type="ARBA" id="ARBA00004429"/>
    </source>
</evidence>
<evidence type="ECO:0000313" key="18">
    <source>
        <dbReference type="EMBL" id="QSI78956.1"/>
    </source>
</evidence>
<sequence length="450" mass="49151">MVIRFAPSSLLWRTFFLIALLIGLALAAWYQLFVRFESEPRARQLGQMLVSVVNLTRAALVNADPLLRLALLRDLSVQEGIRIYPAEPGDELGPLPDSPTIRVIAAEVSRQLGSETRFAGSREGIEGIWVSFRIDPDDPNDLFWVMLPRERFERVRTAEWLGWGIAAGILAMLGAYLIVRRVAGPMAQIAAAARMVGRGEPPPRLPEEGPSEINEVSRAFNQMSESLAQLESDRALILAGVSHDLRTPLARLRLGIEMTGAHPDDIEAMSTDVEEMDKIIGQFLDFARGSADESMAELDGAALANDLIQSYQRRGLANVVAGEITSTTLPFHGKPKALRRAVSNLIDNALRYAGHEKPVEVGCERRGGQLVFSVKDRGPGIPPDQVERLKRPFTRLEAARTDAMGSGLGLAIVDRVARAHGGRLDLLPREGGGLAAQILVQQALRTTSNA</sequence>
<keyword evidence="14 15" id="KW-0472">Membrane</keyword>
<dbReference type="RefSeq" id="WP_206256272.1">
    <property type="nucleotide sequence ID" value="NZ_CP071060.1"/>
</dbReference>
<keyword evidence="7" id="KW-0808">Transferase</keyword>
<evidence type="ECO:0000259" key="17">
    <source>
        <dbReference type="PROSITE" id="PS50885"/>
    </source>
</evidence>
<evidence type="ECO:0000259" key="16">
    <source>
        <dbReference type="PROSITE" id="PS50109"/>
    </source>
</evidence>
<dbReference type="PROSITE" id="PS50885">
    <property type="entry name" value="HAMP"/>
    <property type="match status" value="1"/>
</dbReference>
<feature type="domain" description="HAMP" evidence="17">
    <location>
        <begin position="180"/>
        <end position="232"/>
    </location>
</feature>
<dbReference type="Gene3D" id="3.30.450.300">
    <property type="entry name" value="Sensor histidine kinase RisS, periplasmic domain"/>
    <property type="match status" value="1"/>
</dbReference>
<evidence type="ECO:0000256" key="1">
    <source>
        <dbReference type="ARBA" id="ARBA00000085"/>
    </source>
</evidence>
<evidence type="ECO:0000256" key="6">
    <source>
        <dbReference type="ARBA" id="ARBA00022553"/>
    </source>
</evidence>
<dbReference type="InterPro" id="IPR003594">
    <property type="entry name" value="HATPase_dom"/>
</dbReference>
<evidence type="ECO:0000256" key="3">
    <source>
        <dbReference type="ARBA" id="ARBA00012438"/>
    </source>
</evidence>
<evidence type="ECO:0000256" key="4">
    <source>
        <dbReference type="ARBA" id="ARBA00022475"/>
    </source>
</evidence>
<proteinExistence type="predicted"/>
<name>A0ABX7MB83_9RHOO</name>
<dbReference type="InterPro" id="IPR038421">
    <property type="entry name" value="RisS_PPD_sf"/>
</dbReference>
<evidence type="ECO:0000256" key="11">
    <source>
        <dbReference type="ARBA" id="ARBA00022840"/>
    </source>
</evidence>
<feature type="transmembrane region" description="Helical" evidence="15">
    <location>
        <begin position="12"/>
        <end position="33"/>
    </location>
</feature>
<dbReference type="PROSITE" id="PS50109">
    <property type="entry name" value="HIS_KIN"/>
    <property type="match status" value="1"/>
</dbReference>
<keyword evidence="12 15" id="KW-1133">Transmembrane helix</keyword>
<dbReference type="InterPro" id="IPR004358">
    <property type="entry name" value="Sig_transdc_His_kin-like_C"/>
</dbReference>
<dbReference type="SUPFAM" id="SSF47384">
    <property type="entry name" value="Homodimeric domain of signal transducing histidine kinase"/>
    <property type="match status" value="1"/>
</dbReference>
<dbReference type="Proteomes" id="UP000663570">
    <property type="component" value="Chromosome"/>
</dbReference>
<keyword evidence="13" id="KW-0902">Two-component regulatory system</keyword>
<comment type="subcellular location">
    <subcellularLocation>
        <location evidence="2">Cell inner membrane</location>
        <topology evidence="2">Multi-pass membrane protein</topology>
    </subcellularLocation>
</comment>
<dbReference type="Pfam" id="PF16524">
    <property type="entry name" value="RisS_PPD"/>
    <property type="match status" value="1"/>
</dbReference>
<evidence type="ECO:0000256" key="12">
    <source>
        <dbReference type="ARBA" id="ARBA00022989"/>
    </source>
</evidence>
<evidence type="ECO:0000313" key="19">
    <source>
        <dbReference type="Proteomes" id="UP000663570"/>
    </source>
</evidence>
<evidence type="ECO:0000256" key="5">
    <source>
        <dbReference type="ARBA" id="ARBA00022519"/>
    </source>
</evidence>
<feature type="domain" description="Histidine kinase" evidence="16">
    <location>
        <begin position="240"/>
        <end position="444"/>
    </location>
</feature>
<keyword evidence="8 15" id="KW-0812">Transmembrane</keyword>
<keyword evidence="10" id="KW-0418">Kinase</keyword>
<dbReference type="InterPro" id="IPR036890">
    <property type="entry name" value="HATPase_C_sf"/>
</dbReference>
<evidence type="ECO:0000256" key="8">
    <source>
        <dbReference type="ARBA" id="ARBA00022692"/>
    </source>
</evidence>
<keyword evidence="11" id="KW-0067">ATP-binding</keyword>
<gene>
    <name evidence="18" type="ORF">JY500_10225</name>
</gene>
<dbReference type="Gene3D" id="1.10.287.130">
    <property type="match status" value="1"/>
</dbReference>
<dbReference type="InterPro" id="IPR005467">
    <property type="entry name" value="His_kinase_dom"/>
</dbReference>
<dbReference type="InterPro" id="IPR003661">
    <property type="entry name" value="HisK_dim/P_dom"/>
</dbReference>
<keyword evidence="4" id="KW-1003">Cell membrane</keyword>
<evidence type="ECO:0000256" key="10">
    <source>
        <dbReference type="ARBA" id="ARBA00022777"/>
    </source>
</evidence>
<evidence type="ECO:0000256" key="9">
    <source>
        <dbReference type="ARBA" id="ARBA00022741"/>
    </source>
</evidence>
<dbReference type="EMBL" id="CP071060">
    <property type="protein sequence ID" value="QSI78956.1"/>
    <property type="molecule type" value="Genomic_DNA"/>
</dbReference>
<dbReference type="PANTHER" id="PTHR44936">
    <property type="entry name" value="SENSOR PROTEIN CREC"/>
    <property type="match status" value="1"/>
</dbReference>
<keyword evidence="9" id="KW-0547">Nucleotide-binding</keyword>
<reference evidence="18 19" key="1">
    <citation type="submission" date="2021-02" db="EMBL/GenBank/DDBJ databases">
        <title>Niveibacterium changnyeongensis HC41.</title>
        <authorList>
            <person name="Kang M."/>
        </authorList>
    </citation>
    <scope>NUCLEOTIDE SEQUENCE [LARGE SCALE GENOMIC DNA]</scope>
    <source>
        <strain evidence="18 19">HC41</strain>
    </source>
</reference>
<dbReference type="InterPro" id="IPR036097">
    <property type="entry name" value="HisK_dim/P_sf"/>
</dbReference>
<dbReference type="CDD" id="cd00082">
    <property type="entry name" value="HisKA"/>
    <property type="match status" value="1"/>
</dbReference>
<evidence type="ECO:0000256" key="15">
    <source>
        <dbReference type="SAM" id="Phobius"/>
    </source>
</evidence>
<dbReference type="CDD" id="cd06225">
    <property type="entry name" value="HAMP"/>
    <property type="match status" value="1"/>
</dbReference>
<accession>A0ABX7MB83</accession>
<dbReference type="Pfam" id="PF02518">
    <property type="entry name" value="HATPase_c"/>
    <property type="match status" value="1"/>
</dbReference>
<organism evidence="18 19">
    <name type="scientific">Niveibacterium microcysteis</name>
    <dbReference type="NCBI Taxonomy" id="2811415"/>
    <lineage>
        <taxon>Bacteria</taxon>
        <taxon>Pseudomonadati</taxon>
        <taxon>Pseudomonadota</taxon>
        <taxon>Betaproteobacteria</taxon>
        <taxon>Rhodocyclales</taxon>
        <taxon>Rhodocyclaceae</taxon>
        <taxon>Niveibacterium</taxon>
    </lineage>
</organism>
<dbReference type="Gene3D" id="3.30.565.10">
    <property type="entry name" value="Histidine kinase-like ATPase, C-terminal domain"/>
    <property type="match status" value="1"/>
</dbReference>
<dbReference type="SUPFAM" id="SSF158472">
    <property type="entry name" value="HAMP domain-like"/>
    <property type="match status" value="1"/>
</dbReference>
<dbReference type="SMART" id="SM00304">
    <property type="entry name" value="HAMP"/>
    <property type="match status" value="1"/>
</dbReference>
<dbReference type="Pfam" id="PF00672">
    <property type="entry name" value="HAMP"/>
    <property type="match status" value="1"/>
</dbReference>
<keyword evidence="6" id="KW-0597">Phosphoprotein</keyword>
<dbReference type="SUPFAM" id="SSF55874">
    <property type="entry name" value="ATPase domain of HSP90 chaperone/DNA topoisomerase II/histidine kinase"/>
    <property type="match status" value="1"/>
</dbReference>
<dbReference type="SMART" id="SM00388">
    <property type="entry name" value="HisKA"/>
    <property type="match status" value="1"/>
</dbReference>
<evidence type="ECO:0000256" key="14">
    <source>
        <dbReference type="ARBA" id="ARBA00023136"/>
    </source>
</evidence>
<dbReference type="InterPro" id="IPR050980">
    <property type="entry name" value="2C_sensor_his_kinase"/>
</dbReference>
<dbReference type="InterPro" id="IPR032408">
    <property type="entry name" value="RisS_PPD"/>
</dbReference>
<dbReference type="InterPro" id="IPR003660">
    <property type="entry name" value="HAMP_dom"/>
</dbReference>
<dbReference type="PANTHER" id="PTHR44936:SF5">
    <property type="entry name" value="SENSOR HISTIDINE KINASE ENVZ"/>
    <property type="match status" value="1"/>
</dbReference>
<comment type="catalytic activity">
    <reaction evidence="1">
        <text>ATP + protein L-histidine = ADP + protein N-phospho-L-histidine.</text>
        <dbReference type="EC" id="2.7.13.3"/>
    </reaction>
</comment>
<dbReference type="PRINTS" id="PR00344">
    <property type="entry name" value="BCTRLSENSOR"/>
</dbReference>